<dbReference type="SMART" id="SM00028">
    <property type="entry name" value="TPR"/>
    <property type="match status" value="2"/>
</dbReference>
<comment type="caution">
    <text evidence="2">The sequence shown here is derived from an EMBL/GenBank/DDBJ whole genome shotgun (WGS) entry which is preliminary data.</text>
</comment>
<dbReference type="SUPFAM" id="SSF48452">
    <property type="entry name" value="TPR-like"/>
    <property type="match status" value="1"/>
</dbReference>
<evidence type="ECO:0008006" key="4">
    <source>
        <dbReference type="Google" id="ProtNLM"/>
    </source>
</evidence>
<accession>A0A642V8F6</accession>
<evidence type="ECO:0000256" key="1">
    <source>
        <dbReference type="PROSITE-ProRule" id="PRU00339"/>
    </source>
</evidence>
<dbReference type="PROSITE" id="PS50005">
    <property type="entry name" value="TPR"/>
    <property type="match status" value="1"/>
</dbReference>
<feature type="repeat" description="TPR" evidence="1">
    <location>
        <begin position="46"/>
        <end position="79"/>
    </location>
</feature>
<dbReference type="PANTHER" id="PTHR46014">
    <property type="entry name" value="TETRATRICOPEPTIDE REPEAT PROTEIN 1"/>
    <property type="match status" value="1"/>
</dbReference>
<dbReference type="PANTHER" id="PTHR46014:SF1">
    <property type="entry name" value="TETRATRICOPEPTIDE REPEAT PROTEIN 1"/>
    <property type="match status" value="1"/>
</dbReference>
<evidence type="ECO:0000313" key="3">
    <source>
        <dbReference type="Proteomes" id="UP000761534"/>
    </source>
</evidence>
<keyword evidence="3" id="KW-1185">Reference proteome</keyword>
<dbReference type="OrthoDB" id="10250354at2759"/>
<reference evidence="2" key="1">
    <citation type="journal article" date="2019" name="G3 (Bethesda)">
        <title>Genome Assemblies of Two Rare Opportunistic Yeast Pathogens: Diutina rugosa (syn. Candida rugosa) and Trichomonascus ciferrii (syn. Candida ciferrii).</title>
        <authorList>
            <person name="Mixao V."/>
            <person name="Saus E."/>
            <person name="Hansen A.P."/>
            <person name="Lass-Florl C."/>
            <person name="Gabaldon T."/>
        </authorList>
    </citation>
    <scope>NUCLEOTIDE SEQUENCE</scope>
    <source>
        <strain evidence="2">CBS 4856</strain>
    </source>
</reference>
<dbReference type="InterPro" id="IPR019734">
    <property type="entry name" value="TPR_rpt"/>
</dbReference>
<dbReference type="InterPro" id="IPR011990">
    <property type="entry name" value="TPR-like_helical_dom_sf"/>
</dbReference>
<evidence type="ECO:0000313" key="2">
    <source>
        <dbReference type="EMBL" id="KAA8916118.1"/>
    </source>
</evidence>
<dbReference type="AlphaFoldDB" id="A0A642V8F6"/>
<protein>
    <recommendedName>
        <fullName evidence="4">Tetratricopeptide SHNi-TPR domain-containing protein</fullName>
    </recommendedName>
</protein>
<dbReference type="InterPro" id="IPR052769">
    <property type="entry name" value="TPR_domain_protein"/>
</dbReference>
<organism evidence="2 3">
    <name type="scientific">Trichomonascus ciferrii</name>
    <dbReference type="NCBI Taxonomy" id="44093"/>
    <lineage>
        <taxon>Eukaryota</taxon>
        <taxon>Fungi</taxon>
        <taxon>Dikarya</taxon>
        <taxon>Ascomycota</taxon>
        <taxon>Saccharomycotina</taxon>
        <taxon>Dipodascomycetes</taxon>
        <taxon>Dipodascales</taxon>
        <taxon>Trichomonascaceae</taxon>
        <taxon>Trichomonascus</taxon>
        <taxon>Trichomonascus ciferrii complex</taxon>
    </lineage>
</organism>
<dbReference type="VEuPathDB" id="FungiDB:TRICI_001769"/>
<dbReference type="Proteomes" id="UP000761534">
    <property type="component" value="Unassembled WGS sequence"/>
</dbReference>
<keyword evidence="1" id="KW-0802">TPR repeat</keyword>
<sequence length="187" mass="21220">MAENEPGRLKEEGNELFKKGAYEEAKLKYEEALGECSEDEEKALRAVCYGNLATCLFKLERYEESVERAGKALELDEEYIKARMRRAMANEKLDTWAALEAALEDLCKVRDQLENSGDSKDDNLLKDTKSRIAALEPKIKTKQQQETQEMMGKLKDLGNGFLSNFGMSLDNFKLNQNPDGGYSINMQ</sequence>
<dbReference type="EMBL" id="SWFS01000123">
    <property type="protein sequence ID" value="KAA8916118.1"/>
    <property type="molecule type" value="Genomic_DNA"/>
</dbReference>
<dbReference type="Gene3D" id="1.25.40.10">
    <property type="entry name" value="Tetratricopeptide repeat domain"/>
    <property type="match status" value="1"/>
</dbReference>
<proteinExistence type="predicted"/>
<gene>
    <name evidence="2" type="ORF">TRICI_001769</name>
</gene>
<name>A0A642V8F6_9ASCO</name>